<feature type="region of interest" description="Disordered" evidence="10">
    <location>
        <begin position="209"/>
        <end position="232"/>
    </location>
</feature>
<dbReference type="SMART" id="SM00232">
    <property type="entry name" value="JAB_MPN"/>
    <property type="match status" value="1"/>
</dbReference>
<evidence type="ECO:0000256" key="5">
    <source>
        <dbReference type="ARBA" id="ARBA00022786"/>
    </source>
</evidence>
<evidence type="ECO:0000256" key="7">
    <source>
        <dbReference type="ARBA" id="ARBA00022833"/>
    </source>
</evidence>
<dbReference type="GO" id="GO:0061578">
    <property type="term" value="F:K63-linked deubiquitinase activity"/>
    <property type="evidence" value="ECO:0007669"/>
    <property type="project" value="InterPro"/>
</dbReference>
<keyword evidence="4" id="KW-0479">Metal-binding</keyword>
<dbReference type="OrthoDB" id="3640at2759"/>
<keyword evidence="6" id="KW-0378">Hydrolase</keyword>
<dbReference type="GO" id="GO:0070536">
    <property type="term" value="P:protein K63-linked deubiquitination"/>
    <property type="evidence" value="ECO:0007669"/>
    <property type="project" value="InterPro"/>
</dbReference>
<dbReference type="InterPro" id="IPR015063">
    <property type="entry name" value="USP8_dimer"/>
</dbReference>
<evidence type="ECO:0000256" key="2">
    <source>
        <dbReference type="ARBA" id="ARBA00010981"/>
    </source>
</evidence>
<keyword evidence="3" id="KW-0645">Protease</keyword>
<dbReference type="Gene3D" id="3.40.140.10">
    <property type="entry name" value="Cytidine Deaminase, domain 2"/>
    <property type="match status" value="1"/>
</dbReference>
<evidence type="ECO:0000313" key="13">
    <source>
        <dbReference type="Proteomes" id="UP001152798"/>
    </source>
</evidence>
<evidence type="ECO:0000256" key="1">
    <source>
        <dbReference type="ARBA" id="ARBA00001947"/>
    </source>
</evidence>
<sequence>MRPNKTGSLSSTCRMDSEKFDENREYQRVLDPEVRLKLITKNSNTVEIDASIPPRRYYKSGLEMVRMANVYLDEGSLENAFILYMKFMTLFIEKIRTHPEFDKVPSVIKSTNYQKLKEVLPKAENLKARLLEQYKREYERFLKDMRRREVLANERKQLLKEEKEKAESIKGSTPNLSEPKIPKTSKYNITPVPPLLDALYPNDAVTTLSEKPEHARTQPSVDRCTKPSSLLSPNSYAQSKLRSVIIPGNLMREFLLKAQKNTDRNIETCAILAGNLRKNQLVVTHLLIPEQTGTCDSCTTQREEELFDYQDQNDLITFGWIHTHPTQTAFLSSVDLHTHCSYQRMMPEAIAIVCAPRYSDNSFFCLTPDYGLDFIANCQQQGFHPHPTEPELYTVAKHCEIDPTTSVKVVDLRR</sequence>
<feature type="domain" description="MPN" evidence="11">
    <location>
        <begin position="244"/>
        <end position="372"/>
    </location>
</feature>
<dbReference type="CDD" id="cd08066">
    <property type="entry name" value="MPN_AMSH_like"/>
    <property type="match status" value="1"/>
</dbReference>
<dbReference type="AlphaFoldDB" id="A0A9P0MW51"/>
<dbReference type="EMBL" id="OV725082">
    <property type="protein sequence ID" value="CAH1405821.1"/>
    <property type="molecule type" value="Genomic_DNA"/>
</dbReference>
<dbReference type="GO" id="GO:0005768">
    <property type="term" value="C:endosome"/>
    <property type="evidence" value="ECO:0007669"/>
    <property type="project" value="TreeGrafter"/>
</dbReference>
<keyword evidence="7" id="KW-0862">Zinc</keyword>
<dbReference type="Pfam" id="PF08969">
    <property type="entry name" value="USP8_dimer"/>
    <property type="match status" value="1"/>
</dbReference>
<dbReference type="GO" id="GO:0046872">
    <property type="term" value="F:metal ion binding"/>
    <property type="evidence" value="ECO:0007669"/>
    <property type="project" value="UniProtKB-KW"/>
</dbReference>
<keyword evidence="9" id="KW-0175">Coiled coil</keyword>
<gene>
    <name evidence="12" type="ORF">NEZAVI_LOCUS13910</name>
</gene>
<dbReference type="InterPro" id="IPR037518">
    <property type="entry name" value="MPN"/>
</dbReference>
<evidence type="ECO:0000256" key="8">
    <source>
        <dbReference type="ARBA" id="ARBA00023049"/>
    </source>
</evidence>
<evidence type="ECO:0000256" key="10">
    <source>
        <dbReference type="SAM" id="MobiDB-lite"/>
    </source>
</evidence>
<comment type="cofactor">
    <cofactor evidence="1">
        <name>Zn(2+)</name>
        <dbReference type="ChEBI" id="CHEBI:29105"/>
    </cofactor>
</comment>
<dbReference type="Pfam" id="PF01398">
    <property type="entry name" value="JAB"/>
    <property type="match status" value="1"/>
</dbReference>
<evidence type="ECO:0000256" key="6">
    <source>
        <dbReference type="ARBA" id="ARBA00022801"/>
    </source>
</evidence>
<dbReference type="SUPFAM" id="SSF102712">
    <property type="entry name" value="JAB1/MPN domain"/>
    <property type="match status" value="1"/>
</dbReference>
<dbReference type="GO" id="GO:0006508">
    <property type="term" value="P:proteolysis"/>
    <property type="evidence" value="ECO:0007669"/>
    <property type="project" value="UniProtKB-KW"/>
</dbReference>
<dbReference type="InterPro" id="IPR044098">
    <property type="entry name" value="STAMBP/STALP-like_MPN"/>
</dbReference>
<keyword evidence="8" id="KW-0482">Metalloprotease</keyword>
<dbReference type="GO" id="GO:0016020">
    <property type="term" value="C:membrane"/>
    <property type="evidence" value="ECO:0007669"/>
    <property type="project" value="TreeGrafter"/>
</dbReference>
<dbReference type="Proteomes" id="UP001152798">
    <property type="component" value="Chromosome 6"/>
</dbReference>
<keyword evidence="5" id="KW-0833">Ubl conjugation pathway</keyword>
<feature type="coiled-coil region" evidence="9">
    <location>
        <begin position="113"/>
        <end position="162"/>
    </location>
</feature>
<dbReference type="PROSITE" id="PS50249">
    <property type="entry name" value="MPN"/>
    <property type="match status" value="1"/>
</dbReference>
<protein>
    <recommendedName>
        <fullName evidence="11">MPN domain-containing protein</fullName>
    </recommendedName>
</protein>
<proteinExistence type="inferred from homology"/>
<dbReference type="GO" id="GO:0140492">
    <property type="term" value="F:metal-dependent deubiquitinase activity"/>
    <property type="evidence" value="ECO:0007669"/>
    <property type="project" value="InterPro"/>
</dbReference>
<comment type="similarity">
    <text evidence="2">Belongs to the peptidase M67C family.</text>
</comment>
<feature type="region of interest" description="Disordered" evidence="10">
    <location>
        <begin position="162"/>
        <end position="184"/>
    </location>
</feature>
<organism evidence="12 13">
    <name type="scientific">Nezara viridula</name>
    <name type="common">Southern green stink bug</name>
    <name type="synonym">Cimex viridulus</name>
    <dbReference type="NCBI Taxonomy" id="85310"/>
    <lineage>
        <taxon>Eukaryota</taxon>
        <taxon>Metazoa</taxon>
        <taxon>Ecdysozoa</taxon>
        <taxon>Arthropoda</taxon>
        <taxon>Hexapoda</taxon>
        <taxon>Insecta</taxon>
        <taxon>Pterygota</taxon>
        <taxon>Neoptera</taxon>
        <taxon>Paraneoptera</taxon>
        <taxon>Hemiptera</taxon>
        <taxon>Heteroptera</taxon>
        <taxon>Panheteroptera</taxon>
        <taxon>Pentatomomorpha</taxon>
        <taxon>Pentatomoidea</taxon>
        <taxon>Pentatomidae</taxon>
        <taxon>Pentatominae</taxon>
        <taxon>Nezara</taxon>
    </lineage>
</organism>
<accession>A0A9P0MW51</accession>
<dbReference type="PANTHER" id="PTHR12947:SF13">
    <property type="entry name" value="FI19924P1"/>
    <property type="match status" value="1"/>
</dbReference>
<dbReference type="SUPFAM" id="SSF140856">
    <property type="entry name" value="USP8 N-terminal domain-like"/>
    <property type="match status" value="1"/>
</dbReference>
<name>A0A9P0MW51_NEZVI</name>
<reference evidence="12" key="1">
    <citation type="submission" date="2022-01" db="EMBL/GenBank/DDBJ databases">
        <authorList>
            <person name="King R."/>
        </authorList>
    </citation>
    <scope>NUCLEOTIDE SEQUENCE</scope>
</reference>
<keyword evidence="13" id="KW-1185">Reference proteome</keyword>
<dbReference type="Gene3D" id="1.20.58.80">
    <property type="entry name" value="Phosphotransferase system, lactose/cellobiose-type IIA subunit"/>
    <property type="match status" value="1"/>
</dbReference>
<evidence type="ECO:0000256" key="3">
    <source>
        <dbReference type="ARBA" id="ARBA00022670"/>
    </source>
</evidence>
<evidence type="ECO:0000256" key="4">
    <source>
        <dbReference type="ARBA" id="ARBA00022723"/>
    </source>
</evidence>
<evidence type="ECO:0000256" key="9">
    <source>
        <dbReference type="SAM" id="Coils"/>
    </source>
</evidence>
<dbReference type="InterPro" id="IPR000555">
    <property type="entry name" value="JAMM/MPN+_dom"/>
</dbReference>
<evidence type="ECO:0000259" key="11">
    <source>
        <dbReference type="PROSITE" id="PS50249"/>
    </source>
</evidence>
<evidence type="ECO:0000313" key="12">
    <source>
        <dbReference type="EMBL" id="CAH1405821.1"/>
    </source>
</evidence>
<dbReference type="PANTHER" id="PTHR12947">
    <property type="entry name" value="AMSH-LIKE PROTEASE"/>
    <property type="match status" value="1"/>
</dbReference>